<organism evidence="9 10">
    <name type="scientific">Chitinophaga tropicalis</name>
    <dbReference type="NCBI Taxonomy" id="2683588"/>
    <lineage>
        <taxon>Bacteria</taxon>
        <taxon>Pseudomonadati</taxon>
        <taxon>Bacteroidota</taxon>
        <taxon>Chitinophagia</taxon>
        <taxon>Chitinophagales</taxon>
        <taxon>Chitinophagaceae</taxon>
        <taxon>Chitinophaga</taxon>
    </lineage>
</organism>
<dbReference type="InterPro" id="IPR023296">
    <property type="entry name" value="Glyco_hydro_beta-prop_sf"/>
</dbReference>
<gene>
    <name evidence="9" type="ORF">GO493_10590</name>
</gene>
<evidence type="ECO:0000256" key="3">
    <source>
        <dbReference type="ARBA" id="ARBA00022801"/>
    </source>
</evidence>
<feature type="signal peptide" evidence="8">
    <location>
        <begin position="1"/>
        <end position="23"/>
    </location>
</feature>
<dbReference type="PANTHER" id="PTHR43772">
    <property type="entry name" value="ENDO-1,4-BETA-XYLANASE"/>
    <property type="match status" value="1"/>
</dbReference>
<dbReference type="CDD" id="cd18619">
    <property type="entry name" value="GH43_CoXyl43_like"/>
    <property type="match status" value="1"/>
</dbReference>
<evidence type="ECO:0000256" key="1">
    <source>
        <dbReference type="ARBA" id="ARBA00009865"/>
    </source>
</evidence>
<evidence type="ECO:0000256" key="2">
    <source>
        <dbReference type="ARBA" id="ARBA00022651"/>
    </source>
</evidence>
<dbReference type="GO" id="GO:0045493">
    <property type="term" value="P:xylan catabolic process"/>
    <property type="evidence" value="ECO:0007669"/>
    <property type="project" value="UniProtKB-KW"/>
</dbReference>
<feature type="chain" id="PRO_5029502186" evidence="8">
    <location>
        <begin position="24"/>
        <end position="363"/>
    </location>
</feature>
<evidence type="ECO:0000313" key="9">
    <source>
        <dbReference type="EMBL" id="MVT08710.1"/>
    </source>
</evidence>
<reference evidence="9 10" key="1">
    <citation type="submission" date="2019-12" db="EMBL/GenBank/DDBJ databases">
        <title>Chitinophaga sp. strain ysch24 (GDMCC 1.1355), whole genome shotgun sequence.</title>
        <authorList>
            <person name="Zhang X."/>
        </authorList>
    </citation>
    <scope>NUCLEOTIDE SEQUENCE [LARGE SCALE GENOMIC DNA]</scope>
    <source>
        <strain evidence="10">ysch24</strain>
    </source>
</reference>
<dbReference type="GO" id="GO:0004553">
    <property type="term" value="F:hydrolase activity, hydrolyzing O-glycosyl compounds"/>
    <property type="evidence" value="ECO:0007669"/>
    <property type="project" value="InterPro"/>
</dbReference>
<evidence type="ECO:0000256" key="4">
    <source>
        <dbReference type="ARBA" id="ARBA00023277"/>
    </source>
</evidence>
<proteinExistence type="inferred from homology"/>
<evidence type="ECO:0000313" key="10">
    <source>
        <dbReference type="Proteomes" id="UP000461730"/>
    </source>
</evidence>
<dbReference type="AlphaFoldDB" id="A0A7K1U317"/>
<keyword evidence="2" id="KW-0624">Polysaccharide degradation</keyword>
<evidence type="ECO:0000256" key="6">
    <source>
        <dbReference type="PIRSR" id="PIRSR606710-2"/>
    </source>
</evidence>
<dbReference type="EMBL" id="WRXN01000004">
    <property type="protein sequence ID" value="MVT08710.1"/>
    <property type="molecule type" value="Genomic_DNA"/>
</dbReference>
<dbReference type="Proteomes" id="UP000461730">
    <property type="component" value="Unassembled WGS sequence"/>
</dbReference>
<dbReference type="PROSITE" id="PS51257">
    <property type="entry name" value="PROKAR_LIPOPROTEIN"/>
    <property type="match status" value="1"/>
</dbReference>
<feature type="site" description="Important for catalytic activity, responsible for pKa modulation of the active site Glu and correct orientation of both the proton donor and substrate" evidence="6">
    <location>
        <position position="177"/>
    </location>
</feature>
<keyword evidence="8" id="KW-0732">Signal</keyword>
<comment type="caution">
    <text evidence="9">The sequence shown here is derived from an EMBL/GenBank/DDBJ whole genome shotgun (WGS) entry which is preliminary data.</text>
</comment>
<keyword evidence="2" id="KW-0858">Xylan degradation</keyword>
<dbReference type="InterPro" id="IPR052176">
    <property type="entry name" value="Glycosyl_Hydrlase_43_Enz"/>
</dbReference>
<keyword evidence="10" id="KW-1185">Reference proteome</keyword>
<accession>A0A7K1U317</accession>
<dbReference type="SUPFAM" id="SSF75005">
    <property type="entry name" value="Arabinanase/levansucrase/invertase"/>
    <property type="match status" value="1"/>
</dbReference>
<dbReference type="RefSeq" id="WP_157306138.1">
    <property type="nucleotide sequence ID" value="NZ_WRXN01000004.1"/>
</dbReference>
<protein>
    <submittedName>
        <fullName evidence="9">Family 43 glycosylhydrolase</fullName>
    </submittedName>
</protein>
<comment type="similarity">
    <text evidence="1 7">Belongs to the glycosyl hydrolase 43 family.</text>
</comment>
<name>A0A7K1U317_9BACT</name>
<sequence length="363" mass="41258">MRSLNTLFIFSASALMCSCQSSAPSKTAETVKDTAITDSKESHYLSQPLVKHIYTADPSAHVFNGRIYIYPSHDTATGIPEDDLGSHFDMKDFHILSMDSVGGLVTDHGVALDIKDIPWAHRQLWAPDAAFANGTYYLYFPVKDNQDIFHIGVATSNVPEGPFKAEKTPIPGSYSIDPCVFRDDDGKFYMYFGGIWGGQLQRWNNNKYDSTKGNRKAEEMAILPRIARLDADMKHFAEPVKEIKLTDEKGNLYKEKDNDRRFFEAAWMHKYEGKYYFSYSTGDTHNLCYAIGDSPYGPFTYKGVILKPVEGWTSHHSIIEKDGKWYLFYHDVQLSGKTYLRNVKVTELHYNEDGSIQTINPSK</sequence>
<dbReference type="Pfam" id="PF04616">
    <property type="entry name" value="Glyco_hydro_43"/>
    <property type="match status" value="1"/>
</dbReference>
<keyword evidence="3 7" id="KW-0378">Hydrolase</keyword>
<evidence type="ECO:0000256" key="7">
    <source>
        <dbReference type="RuleBase" id="RU361187"/>
    </source>
</evidence>
<evidence type="ECO:0000256" key="8">
    <source>
        <dbReference type="SAM" id="SignalP"/>
    </source>
</evidence>
<dbReference type="PANTHER" id="PTHR43772:SF2">
    <property type="entry name" value="PUTATIVE (AFU_ORTHOLOGUE AFUA_2G04480)-RELATED"/>
    <property type="match status" value="1"/>
</dbReference>
<evidence type="ECO:0000256" key="5">
    <source>
        <dbReference type="ARBA" id="ARBA00023295"/>
    </source>
</evidence>
<keyword evidence="5 7" id="KW-0326">Glycosidase</keyword>
<keyword evidence="4" id="KW-0119">Carbohydrate metabolism</keyword>
<dbReference type="Gene3D" id="2.115.10.20">
    <property type="entry name" value="Glycosyl hydrolase domain, family 43"/>
    <property type="match status" value="1"/>
</dbReference>
<dbReference type="InterPro" id="IPR006710">
    <property type="entry name" value="Glyco_hydro_43"/>
</dbReference>